<organism evidence="1 2">
    <name type="scientific">Levilinea saccharolytica</name>
    <dbReference type="NCBI Taxonomy" id="229921"/>
    <lineage>
        <taxon>Bacteria</taxon>
        <taxon>Bacillati</taxon>
        <taxon>Chloroflexota</taxon>
        <taxon>Anaerolineae</taxon>
        <taxon>Anaerolineales</taxon>
        <taxon>Anaerolineaceae</taxon>
        <taxon>Levilinea</taxon>
    </lineage>
</organism>
<evidence type="ECO:0000313" key="1">
    <source>
        <dbReference type="EMBL" id="KPL85813.1"/>
    </source>
</evidence>
<dbReference type="AlphaFoldDB" id="A0A0P6Y1R2"/>
<proteinExistence type="predicted"/>
<name>A0A0P6Y1R2_9CHLR</name>
<keyword evidence="2" id="KW-1185">Reference proteome</keyword>
<evidence type="ECO:0000313" key="2">
    <source>
        <dbReference type="Proteomes" id="UP000050501"/>
    </source>
</evidence>
<protein>
    <submittedName>
        <fullName evidence="1">Uncharacterized protein</fullName>
    </submittedName>
</protein>
<dbReference type="OrthoDB" id="5095593at2"/>
<reference evidence="1 2" key="1">
    <citation type="submission" date="2015-07" db="EMBL/GenBank/DDBJ databases">
        <title>Genome sequence of Levilinea saccharolytica DSM 16555.</title>
        <authorList>
            <person name="Hemp J."/>
            <person name="Ward L.M."/>
            <person name="Pace L.A."/>
            <person name="Fischer W.W."/>
        </authorList>
    </citation>
    <scope>NUCLEOTIDE SEQUENCE [LARGE SCALE GENOMIC DNA]</scope>
    <source>
        <strain evidence="1 2">KIBI-1</strain>
    </source>
</reference>
<dbReference type="Proteomes" id="UP000050501">
    <property type="component" value="Unassembled WGS sequence"/>
</dbReference>
<dbReference type="RefSeq" id="WP_062417229.1">
    <property type="nucleotide sequence ID" value="NZ_DF967974.1"/>
</dbReference>
<gene>
    <name evidence="1" type="ORF">ADN01_05720</name>
</gene>
<comment type="caution">
    <text evidence="1">The sequence shown here is derived from an EMBL/GenBank/DDBJ whole genome shotgun (WGS) entry which is preliminary data.</text>
</comment>
<dbReference type="PATRIC" id="fig|229921.5.peg.2008"/>
<sequence>MSDLNPKAQAELERILESARRLGVEVNEADALQWLTNMAAVQDGSITMDERSGVFGHNVSMLDFSQDELEYFRRIGRLVEFTDIPGQVETALALSGSAAQSKIQSYPGDCDYFERVNLLAPTREEACQLLARIMREKALSALQGPTYQLIEVKFGSYPEEIIVGDRTCRAGTPIAWKPSQIQAGKIEGFHADGTPAEITWEQAANDPGWCKLDWVVADPLRKQLANASNMLDVTWEQPDGEIIPLDGYLDPYFQEVYLDAGSVPIFSKLAQHVSANALDHYVEQLEREVRKYLTKDINYGKVAKRMYNIFRLTGRYEEAAFLRELFDEPATILYQVWSLIRTIDDAYSAGSSIPQGELIAAADRLILDVIKALEGDQEAQIVRHLLRLRDALSRPEAGISLTAEAEAARAEVINIVNNFFYDRLVGMPAIRTYIEGFVPPAV</sequence>
<dbReference type="STRING" id="229921.ADN01_05720"/>
<accession>A0A0P6Y1R2</accession>
<dbReference type="EMBL" id="LGCM01000023">
    <property type="protein sequence ID" value="KPL85813.1"/>
    <property type="molecule type" value="Genomic_DNA"/>
</dbReference>